<proteinExistence type="predicted"/>
<evidence type="ECO:0000259" key="1">
    <source>
        <dbReference type="PROSITE" id="PS51029"/>
    </source>
</evidence>
<keyword evidence="3" id="KW-1185">Reference proteome</keyword>
<accession>A0A0L7RCI2</accession>
<name>A0A0L7RCI2_9HYME</name>
<evidence type="ECO:0000313" key="3">
    <source>
        <dbReference type="Proteomes" id="UP000053825"/>
    </source>
</evidence>
<dbReference type="EMBL" id="KQ414616">
    <property type="protein sequence ID" value="KOC68451.1"/>
    <property type="molecule type" value="Genomic_DNA"/>
</dbReference>
<organism evidence="2 3">
    <name type="scientific">Habropoda laboriosa</name>
    <dbReference type="NCBI Taxonomy" id="597456"/>
    <lineage>
        <taxon>Eukaryota</taxon>
        <taxon>Metazoa</taxon>
        <taxon>Ecdysozoa</taxon>
        <taxon>Arthropoda</taxon>
        <taxon>Hexapoda</taxon>
        <taxon>Insecta</taxon>
        <taxon>Pterygota</taxon>
        <taxon>Neoptera</taxon>
        <taxon>Endopterygota</taxon>
        <taxon>Hymenoptera</taxon>
        <taxon>Apocrita</taxon>
        <taxon>Aculeata</taxon>
        <taxon>Apoidea</taxon>
        <taxon>Anthophila</taxon>
        <taxon>Apidae</taxon>
        <taxon>Habropoda</taxon>
    </lineage>
</organism>
<evidence type="ECO:0000313" key="2">
    <source>
        <dbReference type="EMBL" id="KOC68451.1"/>
    </source>
</evidence>
<dbReference type="Proteomes" id="UP000053825">
    <property type="component" value="Unassembled WGS sequence"/>
</dbReference>
<dbReference type="PANTHER" id="PTHR21505">
    <property type="entry name" value="MADF DOMAIN-CONTAINING PROTEIN-RELATED"/>
    <property type="match status" value="1"/>
</dbReference>
<dbReference type="OrthoDB" id="8190343at2759"/>
<sequence length="373" mass="42819">MPIAWTDSLTLRLVTLYGKHECLRNPFHPNFINKLCRYKAYKEIVDSMNVCGLTICDCIKRITYVKAQYCFELSKISAAISCEKFYKPTAIWFTAVHQLYFPFAATYSHASDFCKISDDKIDIVKDCYYNETYDQLTPSGPLERKMQNRDCDCPYAICHCERSHKTKPRTRTKSPYTQAEGKGTFTSQVTAIDDTNYLHLRSPKVTRIDAGNNTRRNIITQHATQTDISYFKTACTTCQVCMENDIHLNSTKLASILMVNDLENISHTDCIPTEEDIRGRRKIHDEFDMFGKSIAFQLRNISFEIAIKLETRIQDLIAQERLSNIKSKCSDCCSISSCSECKVFHKDMVCSCGLPVIMIKEEPSCNFDSKHLM</sequence>
<dbReference type="PANTHER" id="PTHR21505:SF8">
    <property type="entry name" value="DPT-YFP REPRESSOR BY OVEREXPRESSION, ISOFORM D-RELATED"/>
    <property type="match status" value="1"/>
</dbReference>
<feature type="domain" description="MADF" evidence="1">
    <location>
        <begin position="12"/>
        <end position="105"/>
    </location>
</feature>
<protein>
    <recommendedName>
        <fullName evidence="1">MADF domain-containing protein</fullName>
    </recommendedName>
</protein>
<dbReference type="PROSITE" id="PS51029">
    <property type="entry name" value="MADF"/>
    <property type="match status" value="1"/>
</dbReference>
<reference evidence="2 3" key="1">
    <citation type="submission" date="2015-07" db="EMBL/GenBank/DDBJ databases">
        <title>The genome of Habropoda laboriosa.</title>
        <authorList>
            <person name="Pan H."/>
            <person name="Kapheim K."/>
        </authorList>
    </citation>
    <scope>NUCLEOTIDE SEQUENCE [LARGE SCALE GENOMIC DNA]</scope>
    <source>
        <strain evidence="2">0110345459</strain>
    </source>
</reference>
<dbReference type="Pfam" id="PF10545">
    <property type="entry name" value="MADF_DNA_bdg"/>
    <property type="match status" value="1"/>
</dbReference>
<gene>
    <name evidence="2" type="ORF">WH47_10691</name>
</gene>
<dbReference type="InterPro" id="IPR006578">
    <property type="entry name" value="MADF-dom"/>
</dbReference>
<dbReference type="AlphaFoldDB" id="A0A0L7RCI2"/>